<comment type="caution">
    <text evidence="2">The sequence shown here is derived from an EMBL/GenBank/DDBJ whole genome shotgun (WGS) entry which is preliminary data.</text>
</comment>
<evidence type="ECO:0000313" key="2">
    <source>
        <dbReference type="EMBL" id="PNX58025.1"/>
    </source>
</evidence>
<reference evidence="2 3" key="2">
    <citation type="journal article" date="2017" name="Front. Plant Sci.">
        <title>Gene Classification and Mining of Molecular Markers Useful in Red Clover (Trifolium pratense) Breeding.</title>
        <authorList>
            <person name="Istvanek J."/>
            <person name="Dluhosova J."/>
            <person name="Dluhos P."/>
            <person name="Patkova L."/>
            <person name="Nedelnik J."/>
            <person name="Repkova J."/>
        </authorList>
    </citation>
    <scope>NUCLEOTIDE SEQUENCE [LARGE SCALE GENOMIC DNA]</scope>
    <source>
        <strain evidence="3">cv. Tatra</strain>
        <tissue evidence="2">Young leaves</tissue>
    </source>
</reference>
<sequence>MLLTLSSSESVVALTVVIWLLSAMIVIASASPATAIFIAQQEGVTDYYRRFVLFCLLFLVREEQADKLN</sequence>
<protein>
    <submittedName>
        <fullName evidence="2">Uncharacterized protein</fullName>
    </submittedName>
</protein>
<dbReference type="EMBL" id="ASHM01125929">
    <property type="protein sequence ID" value="PNX58025.1"/>
    <property type="molecule type" value="Genomic_DNA"/>
</dbReference>
<dbReference type="Proteomes" id="UP000236291">
    <property type="component" value="Unassembled WGS sequence"/>
</dbReference>
<evidence type="ECO:0000256" key="1">
    <source>
        <dbReference type="SAM" id="Phobius"/>
    </source>
</evidence>
<gene>
    <name evidence="2" type="ORF">L195_g058986</name>
</gene>
<accession>A0A2K3JVF3</accession>
<keyword evidence="1" id="KW-1133">Transmembrane helix</keyword>
<dbReference type="AlphaFoldDB" id="A0A2K3JVF3"/>
<name>A0A2K3JVF3_TRIPR</name>
<keyword evidence="1" id="KW-0472">Membrane</keyword>
<proteinExistence type="predicted"/>
<evidence type="ECO:0000313" key="3">
    <source>
        <dbReference type="Proteomes" id="UP000236291"/>
    </source>
</evidence>
<organism evidence="2 3">
    <name type="scientific">Trifolium pratense</name>
    <name type="common">Red clover</name>
    <dbReference type="NCBI Taxonomy" id="57577"/>
    <lineage>
        <taxon>Eukaryota</taxon>
        <taxon>Viridiplantae</taxon>
        <taxon>Streptophyta</taxon>
        <taxon>Embryophyta</taxon>
        <taxon>Tracheophyta</taxon>
        <taxon>Spermatophyta</taxon>
        <taxon>Magnoliopsida</taxon>
        <taxon>eudicotyledons</taxon>
        <taxon>Gunneridae</taxon>
        <taxon>Pentapetalae</taxon>
        <taxon>rosids</taxon>
        <taxon>fabids</taxon>
        <taxon>Fabales</taxon>
        <taxon>Fabaceae</taxon>
        <taxon>Papilionoideae</taxon>
        <taxon>50 kb inversion clade</taxon>
        <taxon>NPAAA clade</taxon>
        <taxon>Hologalegina</taxon>
        <taxon>IRL clade</taxon>
        <taxon>Trifolieae</taxon>
        <taxon>Trifolium</taxon>
    </lineage>
</organism>
<feature type="transmembrane region" description="Helical" evidence="1">
    <location>
        <begin position="12"/>
        <end position="39"/>
    </location>
</feature>
<reference evidence="2 3" key="1">
    <citation type="journal article" date="2014" name="Am. J. Bot.">
        <title>Genome assembly and annotation for red clover (Trifolium pratense; Fabaceae).</title>
        <authorList>
            <person name="Istvanek J."/>
            <person name="Jaros M."/>
            <person name="Krenek A."/>
            <person name="Repkova J."/>
        </authorList>
    </citation>
    <scope>NUCLEOTIDE SEQUENCE [LARGE SCALE GENOMIC DNA]</scope>
    <source>
        <strain evidence="3">cv. Tatra</strain>
        <tissue evidence="2">Young leaves</tissue>
    </source>
</reference>
<keyword evidence="1" id="KW-0812">Transmembrane</keyword>